<dbReference type="AlphaFoldDB" id="A0A2R8AFC4"/>
<protein>
    <submittedName>
        <fullName evidence="1">Uncharacterized protein</fullName>
    </submittedName>
</protein>
<sequence>MKISQVLVAGSILCATPGLADIDVNFREGAPKDRFTISQDGTCPLSGRLVIDLGTAPAGLIFDTDVRGVGFEVAQPFELVEGGQYLAAEPALLDGDSSIALDLLDLPNGAPLVFTIDIDNTIGARGITVTGSEIAGSTVVFNDGTPAVFESTARASVVDAECAAGT</sequence>
<evidence type="ECO:0000313" key="1">
    <source>
        <dbReference type="EMBL" id="SPF30808.1"/>
    </source>
</evidence>
<organism evidence="1 2">
    <name type="scientific">Pontivivens insulae</name>
    <dbReference type="NCBI Taxonomy" id="1639689"/>
    <lineage>
        <taxon>Bacteria</taxon>
        <taxon>Pseudomonadati</taxon>
        <taxon>Pseudomonadota</taxon>
        <taxon>Alphaproteobacteria</taxon>
        <taxon>Rhodobacterales</taxon>
        <taxon>Paracoccaceae</taxon>
        <taxon>Pontivivens</taxon>
    </lineage>
</organism>
<dbReference type="EMBL" id="OMKW01000004">
    <property type="protein sequence ID" value="SPF30808.1"/>
    <property type="molecule type" value="Genomic_DNA"/>
</dbReference>
<keyword evidence="2" id="KW-1185">Reference proteome</keyword>
<reference evidence="1 2" key="1">
    <citation type="submission" date="2018-03" db="EMBL/GenBank/DDBJ databases">
        <authorList>
            <person name="Keele B.F."/>
        </authorList>
    </citation>
    <scope>NUCLEOTIDE SEQUENCE [LARGE SCALE GENOMIC DNA]</scope>
    <source>
        <strain evidence="1 2">CeCT 8812</strain>
    </source>
</reference>
<dbReference type="OrthoDB" id="6105464at2"/>
<name>A0A2R8AFC4_9RHOB</name>
<dbReference type="RefSeq" id="WP_108783507.1">
    <property type="nucleotide sequence ID" value="NZ_OMKW01000004.1"/>
</dbReference>
<gene>
    <name evidence="1" type="ORF">POI8812_03152</name>
</gene>
<dbReference type="Proteomes" id="UP000244932">
    <property type="component" value="Unassembled WGS sequence"/>
</dbReference>
<evidence type="ECO:0000313" key="2">
    <source>
        <dbReference type="Proteomes" id="UP000244932"/>
    </source>
</evidence>
<proteinExistence type="predicted"/>
<accession>A0A2R8AFC4</accession>